<reference evidence="4" key="4">
    <citation type="submission" date="2025-09" db="UniProtKB">
        <authorList>
            <consortium name="Ensembl"/>
        </authorList>
    </citation>
    <scope>IDENTIFICATION</scope>
</reference>
<evidence type="ECO:0000259" key="3">
    <source>
        <dbReference type="PROSITE" id="PS50041"/>
    </source>
</evidence>
<dbReference type="Ensembl" id="ENSPSIT00000015057.1">
    <property type="protein sequence ID" value="ENSPSIP00000014986.1"/>
    <property type="gene ID" value="ENSPSIG00000013385.1"/>
</dbReference>
<proteinExistence type="predicted"/>
<protein>
    <recommendedName>
        <fullName evidence="3">C-type lectin domain-containing protein</fullName>
    </recommendedName>
</protein>
<dbReference type="SMART" id="SM00034">
    <property type="entry name" value="CLECT"/>
    <property type="match status" value="1"/>
</dbReference>
<reference evidence="4" key="3">
    <citation type="submission" date="2025-08" db="UniProtKB">
        <authorList>
            <consortium name="Ensembl"/>
        </authorList>
    </citation>
    <scope>IDENTIFICATION</scope>
</reference>
<dbReference type="PANTHER" id="PTHR45710">
    <property type="entry name" value="C-TYPE LECTIN DOMAIN-CONTAINING PROTEIN 180"/>
    <property type="match status" value="1"/>
</dbReference>
<dbReference type="EMBL" id="AGCU01003038">
    <property type="status" value="NOT_ANNOTATED_CDS"/>
    <property type="molecule type" value="Genomic_DNA"/>
</dbReference>
<dbReference type="EMBL" id="AGCU01003037">
    <property type="status" value="NOT_ANNOTATED_CDS"/>
    <property type="molecule type" value="Genomic_DNA"/>
</dbReference>
<dbReference type="OMA" id="RRNWICT"/>
<evidence type="ECO:0000256" key="2">
    <source>
        <dbReference type="ARBA" id="ARBA00022734"/>
    </source>
</evidence>
<dbReference type="Gene3D" id="3.10.100.10">
    <property type="entry name" value="Mannose-Binding Protein A, subunit A"/>
    <property type="match status" value="1"/>
</dbReference>
<dbReference type="InterPro" id="IPR033992">
    <property type="entry name" value="NKR-like_CTLD"/>
</dbReference>
<dbReference type="InterPro" id="IPR016187">
    <property type="entry name" value="CTDL_fold"/>
</dbReference>
<comment type="subcellular location">
    <subcellularLocation>
        <location evidence="1">Cell membrane</location>
        <topology evidence="1">Single-pass type II membrane protein</topology>
    </subcellularLocation>
</comment>
<dbReference type="PROSITE" id="PS50041">
    <property type="entry name" value="C_TYPE_LECTIN_2"/>
    <property type="match status" value="1"/>
</dbReference>
<accession>K7G3X5</accession>
<evidence type="ECO:0000313" key="5">
    <source>
        <dbReference type="Proteomes" id="UP000007267"/>
    </source>
</evidence>
<evidence type="ECO:0000313" key="4">
    <source>
        <dbReference type="Ensembl" id="ENSPSIP00000014986.1"/>
    </source>
</evidence>
<dbReference type="HOGENOM" id="CLU_049894_8_4_1"/>
<dbReference type="PANTHER" id="PTHR45710:SF35">
    <property type="entry name" value="C-TYPE LECTIN DOMAIN FAMILY 2 MEMBER D"/>
    <property type="match status" value="1"/>
</dbReference>
<reference evidence="5" key="2">
    <citation type="journal article" date="2013" name="Nat. Genet.">
        <title>The draft genomes of soft-shell turtle and green sea turtle yield insights into the development and evolution of the turtle-specific body plan.</title>
        <authorList>
            <person name="Wang Z."/>
            <person name="Pascual-Anaya J."/>
            <person name="Zadissa A."/>
            <person name="Li W."/>
            <person name="Niimura Y."/>
            <person name="Huang Z."/>
            <person name="Li C."/>
            <person name="White S."/>
            <person name="Xiong Z."/>
            <person name="Fang D."/>
            <person name="Wang B."/>
            <person name="Ming Y."/>
            <person name="Chen Y."/>
            <person name="Zheng Y."/>
            <person name="Kuraku S."/>
            <person name="Pignatelli M."/>
            <person name="Herrero J."/>
            <person name="Beal K."/>
            <person name="Nozawa M."/>
            <person name="Li Q."/>
            <person name="Wang J."/>
            <person name="Zhang H."/>
            <person name="Yu L."/>
            <person name="Shigenobu S."/>
            <person name="Wang J."/>
            <person name="Liu J."/>
            <person name="Flicek P."/>
            <person name="Searle S."/>
            <person name="Wang J."/>
            <person name="Kuratani S."/>
            <person name="Yin Y."/>
            <person name="Aken B."/>
            <person name="Zhang G."/>
            <person name="Irie N."/>
        </authorList>
    </citation>
    <scope>NUCLEOTIDE SEQUENCE [LARGE SCALE GENOMIC DNA]</scope>
    <source>
        <strain evidence="5">Daiwa-1</strain>
    </source>
</reference>
<dbReference type="eggNOG" id="KOG4297">
    <property type="taxonomic scope" value="Eukaryota"/>
</dbReference>
<name>K7G3X5_PELSI</name>
<keyword evidence="2" id="KW-0430">Lectin</keyword>
<dbReference type="InterPro" id="IPR001304">
    <property type="entry name" value="C-type_lectin-like"/>
</dbReference>
<dbReference type="InterPro" id="IPR050828">
    <property type="entry name" value="C-type_lectin/matrix_domain"/>
</dbReference>
<dbReference type="SUPFAM" id="SSF56436">
    <property type="entry name" value="C-type lectin-like"/>
    <property type="match status" value="1"/>
</dbReference>
<reference evidence="5" key="1">
    <citation type="submission" date="2011-10" db="EMBL/GenBank/DDBJ databases">
        <authorList>
            <consortium name="Soft-shell Turtle Genome Consortium"/>
        </authorList>
    </citation>
    <scope>NUCLEOTIDE SEQUENCE [LARGE SCALE GENOMIC DNA]</scope>
    <source>
        <strain evidence="5">Daiwa-1</strain>
    </source>
</reference>
<feature type="domain" description="C-type lectin" evidence="3">
    <location>
        <begin position="23"/>
        <end position="126"/>
    </location>
</feature>
<dbReference type="Pfam" id="PF00059">
    <property type="entry name" value="Lectin_C"/>
    <property type="match status" value="1"/>
</dbReference>
<dbReference type="AlphaFoldDB" id="K7G3X5"/>
<dbReference type="GeneTree" id="ENSGT00940000155319"/>
<dbReference type="Proteomes" id="UP000007267">
    <property type="component" value="Unassembled WGS sequence"/>
</dbReference>
<dbReference type="GO" id="GO:0030246">
    <property type="term" value="F:carbohydrate binding"/>
    <property type="evidence" value="ECO:0007669"/>
    <property type="project" value="UniProtKB-KW"/>
</dbReference>
<organism evidence="4 5">
    <name type="scientific">Pelodiscus sinensis</name>
    <name type="common">Chinese softshell turtle</name>
    <name type="synonym">Trionyx sinensis</name>
    <dbReference type="NCBI Taxonomy" id="13735"/>
    <lineage>
        <taxon>Eukaryota</taxon>
        <taxon>Metazoa</taxon>
        <taxon>Chordata</taxon>
        <taxon>Craniata</taxon>
        <taxon>Vertebrata</taxon>
        <taxon>Euteleostomi</taxon>
        <taxon>Archelosauria</taxon>
        <taxon>Testudinata</taxon>
        <taxon>Testudines</taxon>
        <taxon>Cryptodira</taxon>
        <taxon>Trionychia</taxon>
        <taxon>Trionychidae</taxon>
        <taxon>Pelodiscus</taxon>
    </lineage>
</organism>
<keyword evidence="5" id="KW-1185">Reference proteome</keyword>
<evidence type="ECO:0000256" key="1">
    <source>
        <dbReference type="ARBA" id="ARBA00004401"/>
    </source>
</evidence>
<sequence>MILHFAPAASPAGPWCQDGWIGYQGRCYYFSEAEATWDTGQSNCSSFGANLAVINTAQEKAFLLRYKGLSEHWIGLWREEGQPWRWVDGTEFNTLFEVRADGHCAYLNDDAVGSSWCHTRRNWICTYPDAYAKG</sequence>
<dbReference type="InterPro" id="IPR016186">
    <property type="entry name" value="C-type_lectin-like/link_sf"/>
</dbReference>
<dbReference type="CDD" id="cd03593">
    <property type="entry name" value="CLECT_NK_receptors_like"/>
    <property type="match status" value="1"/>
</dbReference>
<dbReference type="GO" id="GO:0005886">
    <property type="term" value="C:plasma membrane"/>
    <property type="evidence" value="ECO:0007669"/>
    <property type="project" value="UniProtKB-SubCell"/>
</dbReference>